<organism evidence="2 3">
    <name type="scientific">Parnassius mnemosyne</name>
    <name type="common">clouded apollo</name>
    <dbReference type="NCBI Taxonomy" id="213953"/>
    <lineage>
        <taxon>Eukaryota</taxon>
        <taxon>Metazoa</taxon>
        <taxon>Ecdysozoa</taxon>
        <taxon>Arthropoda</taxon>
        <taxon>Hexapoda</taxon>
        <taxon>Insecta</taxon>
        <taxon>Pterygota</taxon>
        <taxon>Neoptera</taxon>
        <taxon>Endopterygota</taxon>
        <taxon>Lepidoptera</taxon>
        <taxon>Glossata</taxon>
        <taxon>Ditrysia</taxon>
        <taxon>Papilionoidea</taxon>
        <taxon>Papilionidae</taxon>
        <taxon>Parnassiinae</taxon>
        <taxon>Parnassini</taxon>
        <taxon>Parnassius</taxon>
        <taxon>Driopa</taxon>
    </lineage>
</organism>
<dbReference type="Proteomes" id="UP001314205">
    <property type="component" value="Unassembled WGS sequence"/>
</dbReference>
<feature type="compositionally biased region" description="Basic and acidic residues" evidence="1">
    <location>
        <begin position="336"/>
        <end position="350"/>
    </location>
</feature>
<evidence type="ECO:0000256" key="1">
    <source>
        <dbReference type="SAM" id="MobiDB-lite"/>
    </source>
</evidence>
<evidence type="ECO:0000313" key="3">
    <source>
        <dbReference type="Proteomes" id="UP001314205"/>
    </source>
</evidence>
<dbReference type="EMBL" id="CAVLGL010000046">
    <property type="protein sequence ID" value="CAK1582833.1"/>
    <property type="molecule type" value="Genomic_DNA"/>
</dbReference>
<dbReference type="AlphaFoldDB" id="A0AAV1KID4"/>
<sequence length="513" mass="58319">MISFKGRESKRGRIYKMSRNIERLYREGKCRDCKVLVTRMDFAKILGKFTKVKIQYESNKSPKTKKSVESNASNSNSRLKSNENGMVLVRRNTYKQHPAKVLQTPKALKIPIDVQTSKSSQITKAMQTPKTTNNILKENNCLKKDQVIVKEINYDYGKKTLNSNFKQYGIVFTVPNISNNNNQEIKTKISLIDLLPNLNKSLLPSEEWCIDYFPKNEEPKDDKVYDRIAAELEDLMYNEKPIEKSKSDVPESKVEEFPSIMDILNDNTSENTLKENELSSEQFKNNLESSDVEAILLGKSKSENKDAEPIPMEVDSTDVSKLIEDMDQLNNIADSKSKVLNEEAPTKSEEANTAEEVDNPHSPSILDEALQKGIEEHLPNENLPKDDTPVNNNVAECKGNENNETISDNNVEQIKKDVNHTEEVSISKNNDQTDKSISIFNCVSVTHVIFKKYINGKCYKSVKCPKNLKYSIELEGKSVEFIGAPKYISSLEDLQVLLQIVDESELDSLYVLH</sequence>
<reference evidence="2 3" key="1">
    <citation type="submission" date="2023-11" db="EMBL/GenBank/DDBJ databases">
        <authorList>
            <person name="Hedman E."/>
            <person name="Englund M."/>
            <person name="Stromberg M."/>
            <person name="Nyberg Akerstrom W."/>
            <person name="Nylinder S."/>
            <person name="Jareborg N."/>
            <person name="Kallberg Y."/>
            <person name="Kronander E."/>
        </authorList>
    </citation>
    <scope>NUCLEOTIDE SEQUENCE [LARGE SCALE GENOMIC DNA]</scope>
</reference>
<comment type="caution">
    <text evidence="2">The sequence shown here is derived from an EMBL/GenBank/DDBJ whole genome shotgun (WGS) entry which is preliminary data.</text>
</comment>
<evidence type="ECO:0000313" key="2">
    <source>
        <dbReference type="EMBL" id="CAK1582833.1"/>
    </source>
</evidence>
<feature type="region of interest" description="Disordered" evidence="1">
    <location>
        <begin position="336"/>
        <end position="364"/>
    </location>
</feature>
<accession>A0AAV1KID4</accession>
<protein>
    <submittedName>
        <fullName evidence="2">Uncharacterized protein</fullName>
    </submittedName>
</protein>
<name>A0AAV1KID4_9NEOP</name>
<feature type="compositionally biased region" description="Polar residues" evidence="1">
    <location>
        <begin position="69"/>
        <end position="84"/>
    </location>
</feature>
<keyword evidence="3" id="KW-1185">Reference proteome</keyword>
<gene>
    <name evidence="2" type="ORF">PARMNEM_LOCUS4317</name>
</gene>
<proteinExistence type="predicted"/>
<feature type="region of interest" description="Disordered" evidence="1">
    <location>
        <begin position="59"/>
        <end position="84"/>
    </location>
</feature>